<proteinExistence type="evidence at transcript level"/>
<reference evidence="2" key="1">
    <citation type="journal article" date="2015" name="PLoS ONE">
        <title>An Insight into the Sialome of the Lone Star Tick, Amblyomma americanum, with a Glimpse on Its Time Dependent Gene Expression.</title>
        <authorList>
            <person name="Karim S."/>
            <person name="Ribeiro J.M."/>
        </authorList>
    </citation>
    <scope>NUCLEOTIDE SEQUENCE</scope>
    <source>
        <tissue evidence="2">Salivary gland</tissue>
    </source>
</reference>
<organism evidence="2">
    <name type="scientific">Amblyomma americanum</name>
    <name type="common">Lone star tick</name>
    <dbReference type="NCBI Taxonomy" id="6943"/>
    <lineage>
        <taxon>Eukaryota</taxon>
        <taxon>Metazoa</taxon>
        <taxon>Ecdysozoa</taxon>
        <taxon>Arthropoda</taxon>
        <taxon>Chelicerata</taxon>
        <taxon>Arachnida</taxon>
        <taxon>Acari</taxon>
        <taxon>Parasitiformes</taxon>
        <taxon>Ixodida</taxon>
        <taxon>Ixodoidea</taxon>
        <taxon>Ixodidae</taxon>
        <taxon>Amblyomminae</taxon>
        <taxon>Amblyomma</taxon>
    </lineage>
</organism>
<dbReference type="AlphaFoldDB" id="A0A0C9SDK0"/>
<evidence type="ECO:0000256" key="1">
    <source>
        <dbReference type="SAM" id="SignalP"/>
    </source>
</evidence>
<protein>
    <submittedName>
        <fullName evidence="2">Putative secreted protein</fullName>
    </submittedName>
</protein>
<feature type="chain" id="PRO_5002219803" evidence="1">
    <location>
        <begin position="22"/>
        <end position="134"/>
    </location>
</feature>
<dbReference type="InterPro" id="IPR012674">
    <property type="entry name" value="Calycin"/>
</dbReference>
<evidence type="ECO:0000313" key="2">
    <source>
        <dbReference type="EMBL" id="JAG92092.1"/>
    </source>
</evidence>
<feature type="non-terminal residue" evidence="2">
    <location>
        <position position="134"/>
    </location>
</feature>
<sequence>MPMKVYLKCYVCSLCLLYVTATTESGPQYADPEDIHKYQNPMLLLENSTTLVLYRISTGESRPPYHCMKSTFLKKEENGALRTVEYYGQNPGDPNSWPPYNKIIFKMTVRTPEHLQPFIHAESQSALPEDARIW</sequence>
<dbReference type="Gene3D" id="2.40.128.20">
    <property type="match status" value="1"/>
</dbReference>
<name>A0A0C9SDK0_AMBAM</name>
<feature type="signal peptide" evidence="1">
    <location>
        <begin position="1"/>
        <end position="21"/>
    </location>
</feature>
<dbReference type="EMBL" id="GBZX01000648">
    <property type="protein sequence ID" value="JAG92092.1"/>
    <property type="molecule type" value="mRNA"/>
</dbReference>
<keyword evidence="1" id="KW-0732">Signal</keyword>
<accession>A0A0C9SDK0</accession>